<proteinExistence type="predicted"/>
<comment type="caution">
    <text evidence="2">The sequence shown here is derived from an EMBL/GenBank/DDBJ whole genome shotgun (WGS) entry which is preliminary data.</text>
</comment>
<dbReference type="PANTHER" id="PTHR46889">
    <property type="entry name" value="TRANSPOSASE INSF FOR INSERTION SEQUENCE IS3B-RELATED"/>
    <property type="match status" value="1"/>
</dbReference>
<dbReference type="PANTHER" id="PTHR46889:SF4">
    <property type="entry name" value="TRANSPOSASE INSO FOR INSERTION SEQUENCE ELEMENT IS911B-RELATED"/>
    <property type="match status" value="1"/>
</dbReference>
<reference evidence="2 3" key="1">
    <citation type="submission" date="2015-10" db="EMBL/GenBank/DDBJ databases">
        <title>Pseudomonas helleri sp. nov. and Pseudomonas weihenstephanensis sp. nov., isolated from raw cows milk.</title>
        <authorList>
            <person name="Von Neubeck M."/>
            <person name="Huptas C."/>
            <person name="Wenning M."/>
            <person name="Scherer S."/>
        </authorList>
    </citation>
    <scope>NUCLEOTIDE SEQUENCE [LARGE SCALE GENOMIC DNA]</scope>
    <source>
        <strain evidence="2 3">BSTT44</strain>
    </source>
</reference>
<gene>
    <name evidence="2" type="ORF">AQS70_22875</name>
</gene>
<organism evidence="2 3">
    <name type="scientific">Pseudomonas endophytica</name>
    <dbReference type="NCBI Taxonomy" id="1563157"/>
    <lineage>
        <taxon>Bacteria</taxon>
        <taxon>Pseudomonadati</taxon>
        <taxon>Pseudomonadota</taxon>
        <taxon>Gammaproteobacteria</taxon>
        <taxon>Pseudomonadales</taxon>
        <taxon>Pseudomonadaceae</taxon>
        <taxon>Pseudomonas</taxon>
    </lineage>
</organism>
<dbReference type="Pfam" id="PF13333">
    <property type="entry name" value="rve_2"/>
    <property type="match status" value="1"/>
</dbReference>
<dbReference type="AlphaFoldDB" id="A0A0Q1CGW9"/>
<evidence type="ECO:0000313" key="3">
    <source>
        <dbReference type="Proteomes" id="UP000050342"/>
    </source>
</evidence>
<dbReference type="Pfam" id="PF13276">
    <property type="entry name" value="HTH_21"/>
    <property type="match status" value="1"/>
</dbReference>
<dbReference type="InterPro" id="IPR036397">
    <property type="entry name" value="RNaseH_sf"/>
</dbReference>
<dbReference type="GO" id="GO:0003676">
    <property type="term" value="F:nucleic acid binding"/>
    <property type="evidence" value="ECO:0007669"/>
    <property type="project" value="InterPro"/>
</dbReference>
<dbReference type="GO" id="GO:0015074">
    <property type="term" value="P:DNA integration"/>
    <property type="evidence" value="ECO:0007669"/>
    <property type="project" value="InterPro"/>
</dbReference>
<dbReference type="InterPro" id="IPR001584">
    <property type="entry name" value="Integrase_cat-core"/>
</dbReference>
<protein>
    <submittedName>
        <fullName evidence="2">Integrase</fullName>
    </submittedName>
</protein>
<dbReference type="InterPro" id="IPR048020">
    <property type="entry name" value="Transpos_IS3"/>
</dbReference>
<dbReference type="SUPFAM" id="SSF53098">
    <property type="entry name" value="Ribonuclease H-like"/>
    <property type="match status" value="1"/>
</dbReference>
<dbReference type="InterPro" id="IPR025948">
    <property type="entry name" value="HTH-like_dom"/>
</dbReference>
<dbReference type="PROSITE" id="PS50994">
    <property type="entry name" value="INTEGRASE"/>
    <property type="match status" value="1"/>
</dbReference>
<dbReference type="InterPro" id="IPR012337">
    <property type="entry name" value="RNaseH-like_sf"/>
</dbReference>
<dbReference type="NCBIfam" id="NF033516">
    <property type="entry name" value="transpos_IS3"/>
    <property type="match status" value="1"/>
</dbReference>
<evidence type="ECO:0000313" key="2">
    <source>
        <dbReference type="EMBL" id="KQB53901.1"/>
    </source>
</evidence>
<evidence type="ECO:0000259" key="1">
    <source>
        <dbReference type="PROSITE" id="PS50994"/>
    </source>
</evidence>
<dbReference type="EMBL" id="LLWH01000141">
    <property type="protein sequence ID" value="KQB53901.1"/>
    <property type="molecule type" value="Genomic_DNA"/>
</dbReference>
<keyword evidence="3" id="KW-1185">Reference proteome</keyword>
<name>A0A0Q1CGW9_9PSED</name>
<dbReference type="STRING" id="1563157.AQS70_22875"/>
<dbReference type="Gene3D" id="3.30.420.10">
    <property type="entry name" value="Ribonuclease H-like superfamily/Ribonuclease H"/>
    <property type="match status" value="1"/>
</dbReference>
<dbReference type="InterPro" id="IPR050900">
    <property type="entry name" value="Transposase_IS3/IS150/IS904"/>
</dbReference>
<dbReference type="Proteomes" id="UP000050342">
    <property type="component" value="Unassembled WGS sequence"/>
</dbReference>
<dbReference type="Pfam" id="PF00665">
    <property type="entry name" value="rve"/>
    <property type="match status" value="1"/>
</dbReference>
<accession>A0A0Q1CGW9</accession>
<sequence>MFPLADLLKLAGVARSTFYYQVRAQQRPDKHASLKQLVQRVYDQEKGLYGYRRISAVIRSLGHLVNKKVVERLMVELGLRSVVRPKKYRSYRGTTGRTAPNVLDRNFIAQRPNQKWVTDVTEFKVAQQKLYLSPVMDLYNREIVAYEMATRPCLALVDNMLDKAFKRLHNEPKLVIHSDQGWHYQHSQYRYKLAKLGIKQSMSRKGNCLDNAAMESFFGTLKSEFFYLKRFESVEALKAGLDEYIHYYNHHRIKLTLNNLSPVEYRTRAAQIAS</sequence>
<feature type="domain" description="Integrase catalytic" evidence="1">
    <location>
        <begin position="108"/>
        <end position="270"/>
    </location>
</feature>